<dbReference type="Pfam" id="PF00230">
    <property type="entry name" value="MIP"/>
    <property type="match status" value="1"/>
</dbReference>
<feature type="transmembrane region" description="Helical" evidence="8">
    <location>
        <begin position="163"/>
        <end position="184"/>
    </location>
</feature>
<evidence type="ECO:0000256" key="3">
    <source>
        <dbReference type="ARBA" id="ARBA00022448"/>
    </source>
</evidence>
<feature type="transmembrane region" description="Helical" evidence="8">
    <location>
        <begin position="239"/>
        <end position="259"/>
    </location>
</feature>
<evidence type="ECO:0000256" key="7">
    <source>
        <dbReference type="RuleBase" id="RU000477"/>
    </source>
</evidence>
<evidence type="ECO:0000256" key="4">
    <source>
        <dbReference type="ARBA" id="ARBA00022692"/>
    </source>
</evidence>
<dbReference type="Proteomes" id="UP000285120">
    <property type="component" value="Unassembled WGS sequence"/>
</dbReference>
<dbReference type="InterPro" id="IPR050363">
    <property type="entry name" value="MIP/Aquaporin"/>
</dbReference>
<evidence type="ECO:0000256" key="5">
    <source>
        <dbReference type="ARBA" id="ARBA00022989"/>
    </source>
</evidence>
<dbReference type="PROSITE" id="PS00221">
    <property type="entry name" value="MIP"/>
    <property type="match status" value="1"/>
</dbReference>
<dbReference type="GO" id="GO:0015254">
    <property type="term" value="F:glycerol channel activity"/>
    <property type="evidence" value="ECO:0007669"/>
    <property type="project" value="TreeGrafter"/>
</dbReference>
<dbReference type="PRINTS" id="PR00783">
    <property type="entry name" value="MINTRINSICP"/>
</dbReference>
<feature type="transmembrane region" description="Helical" evidence="8">
    <location>
        <begin position="134"/>
        <end position="151"/>
    </location>
</feature>
<evidence type="ECO:0000256" key="1">
    <source>
        <dbReference type="ARBA" id="ARBA00004141"/>
    </source>
</evidence>
<organism evidence="9 10">
    <name type="scientific">Sinobaca qinghaiensis</name>
    <dbReference type="NCBI Taxonomy" id="342944"/>
    <lineage>
        <taxon>Bacteria</taxon>
        <taxon>Bacillati</taxon>
        <taxon>Bacillota</taxon>
        <taxon>Bacilli</taxon>
        <taxon>Bacillales</taxon>
        <taxon>Sporolactobacillaceae</taxon>
        <taxon>Sinobaca</taxon>
    </lineage>
</organism>
<reference evidence="9 10" key="1">
    <citation type="submission" date="2018-09" db="EMBL/GenBank/DDBJ databases">
        <title>Genomic Encyclopedia of Archaeal and Bacterial Type Strains, Phase II (KMG-II): from individual species to whole genera.</title>
        <authorList>
            <person name="Goeker M."/>
        </authorList>
    </citation>
    <scope>NUCLEOTIDE SEQUENCE [LARGE SCALE GENOMIC DNA]</scope>
    <source>
        <strain evidence="9 10">DSM 17008</strain>
    </source>
</reference>
<dbReference type="InterPro" id="IPR022357">
    <property type="entry name" value="MIP_CS"/>
</dbReference>
<proteinExistence type="inferred from homology"/>
<keyword evidence="10" id="KW-1185">Reference proteome</keyword>
<keyword evidence="6 8" id="KW-0472">Membrane</keyword>
<protein>
    <submittedName>
        <fullName evidence="9">Glycerol uptake facilitator protein</fullName>
    </submittedName>
</protein>
<evidence type="ECO:0000256" key="8">
    <source>
        <dbReference type="SAM" id="Phobius"/>
    </source>
</evidence>
<accession>A0A419UTW0</accession>
<dbReference type="GO" id="GO:0005886">
    <property type="term" value="C:plasma membrane"/>
    <property type="evidence" value="ECO:0007669"/>
    <property type="project" value="TreeGrafter"/>
</dbReference>
<dbReference type="InterPro" id="IPR000425">
    <property type="entry name" value="MIP"/>
</dbReference>
<dbReference type="Gene3D" id="1.20.1080.10">
    <property type="entry name" value="Glycerol uptake facilitator protein"/>
    <property type="match status" value="1"/>
</dbReference>
<feature type="transmembrane region" description="Helical" evidence="8">
    <location>
        <begin position="79"/>
        <end position="102"/>
    </location>
</feature>
<dbReference type="OrthoDB" id="9807293at2"/>
<name>A0A419UTW0_9BACL</name>
<dbReference type="EMBL" id="RAPK01000014">
    <property type="protein sequence ID" value="RKD67541.1"/>
    <property type="molecule type" value="Genomic_DNA"/>
</dbReference>
<evidence type="ECO:0000313" key="9">
    <source>
        <dbReference type="EMBL" id="RKD67541.1"/>
    </source>
</evidence>
<keyword evidence="3 7" id="KW-0813">Transport</keyword>
<feature type="transmembrane region" description="Helical" evidence="8">
    <location>
        <begin position="211"/>
        <end position="233"/>
    </location>
</feature>
<evidence type="ECO:0000256" key="2">
    <source>
        <dbReference type="ARBA" id="ARBA00006175"/>
    </source>
</evidence>
<evidence type="ECO:0000313" key="10">
    <source>
        <dbReference type="Proteomes" id="UP000285120"/>
    </source>
</evidence>
<dbReference type="PANTHER" id="PTHR43829">
    <property type="entry name" value="AQUAPORIN OR AQUAGLYCEROPORIN RELATED"/>
    <property type="match status" value="1"/>
</dbReference>
<dbReference type="NCBIfam" id="TIGR00861">
    <property type="entry name" value="MIP"/>
    <property type="match status" value="1"/>
</dbReference>
<feature type="transmembrane region" description="Helical" evidence="8">
    <location>
        <begin position="37"/>
        <end position="59"/>
    </location>
</feature>
<comment type="subcellular location">
    <subcellularLocation>
        <location evidence="1">Membrane</location>
        <topology evidence="1">Multi-pass membrane protein</topology>
    </subcellularLocation>
</comment>
<dbReference type="RefSeq" id="WP_120194567.1">
    <property type="nucleotide sequence ID" value="NZ_RAPK01000014.1"/>
</dbReference>
<keyword evidence="5 8" id="KW-1133">Transmembrane helix</keyword>
<feature type="transmembrane region" description="Helical" evidence="8">
    <location>
        <begin position="6"/>
        <end position="25"/>
    </location>
</feature>
<sequence length="275" mass="29171">MFEFVAEAFGTMILIIFGGGVVANVNLNKSKAKDGGWIVVAIGWGLGVMLGVYAIGQFTGAHLNPAVTLSFALIGEFPWGMAATYIAGQLLGAFLGAVIVYFHFLQHFKATDDPDVKLGVFSTDPAIPHPFSNVLSEFIGTAVLIAGLLTIGANEFSEGLNPLIVGLLIVAIGISLGGPTGYAINPARDLGPRIAHFVLPIEGKRDSNWQYAWIPIVGPITGGMFGACLYQVIFTEAGTALFIGYSIFTIIFLAAVYFIGARAQRSQHSNTKTQN</sequence>
<keyword evidence="4 7" id="KW-0812">Transmembrane</keyword>
<dbReference type="InterPro" id="IPR023271">
    <property type="entry name" value="Aquaporin-like"/>
</dbReference>
<evidence type="ECO:0000256" key="6">
    <source>
        <dbReference type="ARBA" id="ARBA00023136"/>
    </source>
</evidence>
<dbReference type="AlphaFoldDB" id="A0A419UTW0"/>
<comment type="similarity">
    <text evidence="2 7">Belongs to the MIP/aquaporin (TC 1.A.8) family.</text>
</comment>
<gene>
    <name evidence="9" type="ORF">ATL39_3442</name>
</gene>
<dbReference type="SUPFAM" id="SSF81338">
    <property type="entry name" value="Aquaporin-like"/>
    <property type="match status" value="1"/>
</dbReference>
<comment type="caution">
    <text evidence="9">The sequence shown here is derived from an EMBL/GenBank/DDBJ whole genome shotgun (WGS) entry which is preliminary data.</text>
</comment>
<dbReference type="PANTHER" id="PTHR43829:SF9">
    <property type="entry name" value="AQUAPORIN-9"/>
    <property type="match status" value="1"/>
</dbReference>